<dbReference type="SMART" id="SM00456">
    <property type="entry name" value="WW"/>
    <property type="match status" value="1"/>
</dbReference>
<evidence type="ECO:0000259" key="2">
    <source>
        <dbReference type="PROSITE" id="PS50020"/>
    </source>
</evidence>
<feature type="compositionally biased region" description="Low complexity" evidence="1">
    <location>
        <begin position="86"/>
        <end position="99"/>
    </location>
</feature>
<evidence type="ECO:0000313" key="4">
    <source>
        <dbReference type="WBParaSite" id="SSTP_0000979000.1"/>
    </source>
</evidence>
<dbReference type="WBParaSite" id="SSTP_0000979000.1">
    <property type="protein sequence ID" value="SSTP_0000979000.1"/>
    <property type="gene ID" value="SSTP_0000979000"/>
</dbReference>
<feature type="region of interest" description="Disordered" evidence="1">
    <location>
        <begin position="1"/>
        <end position="32"/>
    </location>
</feature>
<protein>
    <submittedName>
        <fullName evidence="4 5">WW domain-containing protein</fullName>
    </submittedName>
</protein>
<reference evidence="4" key="1">
    <citation type="submission" date="2015-08" db="UniProtKB">
        <authorList>
            <consortium name="WormBaseParasite"/>
        </authorList>
    </citation>
    <scope>IDENTIFICATION</scope>
</reference>
<feature type="compositionally biased region" description="Polar residues" evidence="1">
    <location>
        <begin position="186"/>
        <end position="201"/>
    </location>
</feature>
<dbReference type="Gene3D" id="2.20.70.10">
    <property type="match status" value="1"/>
</dbReference>
<name>A0A0K0EK00_STRER</name>
<evidence type="ECO:0000256" key="1">
    <source>
        <dbReference type="SAM" id="MobiDB-lite"/>
    </source>
</evidence>
<feature type="compositionally biased region" description="Polar residues" evidence="1">
    <location>
        <begin position="23"/>
        <end position="32"/>
    </location>
</feature>
<feature type="compositionally biased region" description="Basic and acidic residues" evidence="1">
    <location>
        <begin position="327"/>
        <end position="341"/>
    </location>
</feature>
<dbReference type="InterPro" id="IPR036020">
    <property type="entry name" value="WW_dom_sf"/>
</dbReference>
<sequence length="755" mass="87203">MNNDGIDKSSKENYRSGKKDSTKGPQTITTTSAGVKQKIEWVEVKSKTGKFYYYNKYINKSMWEKPSVYMPYQETSKIVDQSSCQNGISSSGNKNSKGSPKIKRLDNGLRPIFGKDTSTLNHQSEHSSKKSISSLGKGENGFEVNGRRKSVEESTTSGIPTKKFRLEDGGAISISETESSSANNTPKRGTSKTSVDNSKNGYDSKKNSTSKDSNYPETPKTPKPMPKSKDYFYSPKYSPVHRDYKKKDYIHKRQKNLLRSPTRYQKSNGHSNSKNGSSSYSNGYILNDNYDSDRSYDGNTKYYSIRKELDRCYSRYKFYRRPRSRNIERREKSYSSEDSYHSPKRYKSTFSSRRGTRDDSTTRSRSWKTINVDGQYVNGKYDANKIKMDISTIVEHAHNGSINEKLRSPTREFDEYKSRYYKTLRTTKGLSKIDDEEKILDDSAKDLQIKRSKSMQKMKALFQAENISDIDSPKMEESNKNTISTETTSKENEQLKSNEKEVSTEEVLNSSDSQNVSITQISEKKDKEKVEELVNEKLTEKATPDTSKIEDDPIMKEIAMMEEKKLAHFSETFEVRLCNRKTLGKIKVPHYDGRTDALDDALKFLKLDVPNNLKDVQLMRKEIVKTNFISNDHINIFNRNVVLDCKKKDNEIIRDLYKAHLEAEVAKHKVTFQKFSSDYNFYRAQVEFGREVGHIHYDGCTCPEDLKNFQIRSDEDEKYYKSIMSTFDLKDYSIEMKDQVKKNVNELHQKLKLLS</sequence>
<evidence type="ECO:0000313" key="3">
    <source>
        <dbReference type="Proteomes" id="UP000035681"/>
    </source>
</evidence>
<dbReference type="AlphaFoldDB" id="A0A0K0EK00"/>
<feature type="compositionally biased region" description="Low complexity" evidence="1">
    <location>
        <begin position="266"/>
        <end position="281"/>
    </location>
</feature>
<proteinExistence type="predicted"/>
<dbReference type="CDD" id="cd00201">
    <property type="entry name" value="WW"/>
    <property type="match status" value="1"/>
</dbReference>
<dbReference type="PROSITE" id="PS50020">
    <property type="entry name" value="WW_DOMAIN_2"/>
    <property type="match status" value="1"/>
</dbReference>
<feature type="region of interest" description="Disordered" evidence="1">
    <location>
        <begin position="79"/>
        <end position="281"/>
    </location>
</feature>
<dbReference type="Proteomes" id="UP000035681">
    <property type="component" value="Unplaced"/>
</dbReference>
<feature type="region of interest" description="Disordered" evidence="1">
    <location>
        <begin position="327"/>
        <end position="365"/>
    </location>
</feature>
<dbReference type="SUPFAM" id="SSF51045">
    <property type="entry name" value="WW domain"/>
    <property type="match status" value="1"/>
</dbReference>
<keyword evidence="3" id="KW-1185">Reference proteome</keyword>
<feature type="compositionally biased region" description="Basic and acidic residues" evidence="1">
    <location>
        <begin position="488"/>
        <end position="503"/>
    </location>
</feature>
<feature type="compositionally biased region" description="Low complexity" evidence="1">
    <location>
        <begin position="169"/>
        <end position="185"/>
    </location>
</feature>
<dbReference type="WBParaSite" id="TCONS_00010153.p1">
    <property type="protein sequence ID" value="TCONS_00010153.p1"/>
    <property type="gene ID" value="XLOC_007853"/>
</dbReference>
<feature type="region of interest" description="Disordered" evidence="1">
    <location>
        <begin position="472"/>
        <end position="514"/>
    </location>
</feature>
<accession>A0A0K0EK00</accession>
<dbReference type="InterPro" id="IPR001202">
    <property type="entry name" value="WW_dom"/>
</dbReference>
<feature type="domain" description="WW" evidence="2">
    <location>
        <begin position="41"/>
        <end position="68"/>
    </location>
</feature>
<organism evidence="4">
    <name type="scientific">Strongyloides stercoralis</name>
    <name type="common">Threadworm</name>
    <dbReference type="NCBI Taxonomy" id="6248"/>
    <lineage>
        <taxon>Eukaryota</taxon>
        <taxon>Metazoa</taxon>
        <taxon>Ecdysozoa</taxon>
        <taxon>Nematoda</taxon>
        <taxon>Chromadorea</taxon>
        <taxon>Rhabditida</taxon>
        <taxon>Tylenchina</taxon>
        <taxon>Panagrolaimomorpha</taxon>
        <taxon>Strongyloidoidea</taxon>
        <taxon>Strongyloididae</taxon>
        <taxon>Strongyloides</taxon>
    </lineage>
</organism>
<evidence type="ECO:0000313" key="5">
    <source>
        <dbReference type="WBParaSite" id="TCONS_00010153.p1"/>
    </source>
</evidence>
<feature type="compositionally biased region" description="Basic and acidic residues" evidence="1">
    <location>
        <begin position="1"/>
        <end position="22"/>
    </location>
</feature>